<comment type="caution">
    <text evidence="2">The sequence shown here is derived from an EMBL/GenBank/DDBJ whole genome shotgun (WGS) entry which is preliminary data.</text>
</comment>
<feature type="compositionally biased region" description="Basic and acidic residues" evidence="1">
    <location>
        <begin position="1"/>
        <end position="10"/>
    </location>
</feature>
<evidence type="ECO:0000313" key="2">
    <source>
        <dbReference type="EMBL" id="MBO8188175.1"/>
    </source>
</evidence>
<proteinExistence type="predicted"/>
<protein>
    <submittedName>
        <fullName evidence="2">Uncharacterized protein</fullName>
    </submittedName>
</protein>
<keyword evidence="3" id="KW-1185">Reference proteome</keyword>
<sequence>MSKPDMHGEEESFLSAARKSCDPAELESLRDRSVGRMQSPEFPTADRLRWAQVALSICRAKHACGAVDDLTAATEVARVRSYTIRQFGPARGDHLRDPFQLYTDVTEAIGETSEEIRRKSAHWQHRTREEILHLRRVKNLLNTLEGVQEQLRDQSGFPERDMQAWLDLLPLLP</sequence>
<reference evidence="2 3" key="1">
    <citation type="submission" date="2021-02" db="EMBL/GenBank/DDBJ databases">
        <title>Streptomyces spirodelae sp. nov., isolated from duckweed.</title>
        <authorList>
            <person name="Saimee Y."/>
            <person name="Duangmal K."/>
        </authorList>
    </citation>
    <scope>NUCLEOTIDE SEQUENCE [LARGE SCALE GENOMIC DNA]</scope>
    <source>
        <strain evidence="2 3">DW4-2</strain>
    </source>
</reference>
<evidence type="ECO:0000256" key="1">
    <source>
        <dbReference type="SAM" id="MobiDB-lite"/>
    </source>
</evidence>
<gene>
    <name evidence="2" type="ORF">JW592_22280</name>
</gene>
<evidence type="ECO:0000313" key="3">
    <source>
        <dbReference type="Proteomes" id="UP001518976"/>
    </source>
</evidence>
<dbReference type="Proteomes" id="UP001518976">
    <property type="component" value="Unassembled WGS sequence"/>
</dbReference>
<name>A0ABS3WYG6_9ACTN</name>
<accession>A0ABS3WYG6</accession>
<dbReference type="RefSeq" id="WP_209266975.1">
    <property type="nucleotide sequence ID" value="NZ_JAFFZN010000022.1"/>
</dbReference>
<dbReference type="EMBL" id="JAFFZN010000022">
    <property type="protein sequence ID" value="MBO8188175.1"/>
    <property type="molecule type" value="Genomic_DNA"/>
</dbReference>
<organism evidence="2 3">
    <name type="scientific">Streptomyces spirodelae</name>
    <dbReference type="NCBI Taxonomy" id="2812904"/>
    <lineage>
        <taxon>Bacteria</taxon>
        <taxon>Bacillati</taxon>
        <taxon>Actinomycetota</taxon>
        <taxon>Actinomycetes</taxon>
        <taxon>Kitasatosporales</taxon>
        <taxon>Streptomycetaceae</taxon>
        <taxon>Streptomyces</taxon>
    </lineage>
</organism>
<feature type="region of interest" description="Disordered" evidence="1">
    <location>
        <begin position="1"/>
        <end position="24"/>
    </location>
</feature>